<dbReference type="EMBL" id="JBHLTM010000066">
    <property type="protein sequence ID" value="MFC0686383.1"/>
    <property type="molecule type" value="Genomic_DNA"/>
</dbReference>
<gene>
    <name evidence="1" type="ORF">ACFFF8_17500</name>
</gene>
<evidence type="ECO:0000313" key="2">
    <source>
        <dbReference type="Proteomes" id="UP001589858"/>
    </source>
</evidence>
<comment type="caution">
    <text evidence="1">The sequence shown here is derived from an EMBL/GenBank/DDBJ whole genome shotgun (WGS) entry which is preliminary data.</text>
</comment>
<proteinExistence type="predicted"/>
<name>A0ABV6SEA6_9SPHN</name>
<protein>
    <submittedName>
        <fullName evidence="1">Uncharacterized protein</fullName>
    </submittedName>
</protein>
<organism evidence="1 2">
    <name type="scientific">Novosphingobium clariflavum</name>
    <dbReference type="NCBI Taxonomy" id="2029884"/>
    <lineage>
        <taxon>Bacteria</taxon>
        <taxon>Pseudomonadati</taxon>
        <taxon>Pseudomonadota</taxon>
        <taxon>Alphaproteobacteria</taxon>
        <taxon>Sphingomonadales</taxon>
        <taxon>Sphingomonadaceae</taxon>
        <taxon>Novosphingobium</taxon>
    </lineage>
</organism>
<feature type="non-terminal residue" evidence="1">
    <location>
        <position position="95"/>
    </location>
</feature>
<evidence type="ECO:0000313" key="1">
    <source>
        <dbReference type="EMBL" id="MFC0686383.1"/>
    </source>
</evidence>
<accession>A0ABV6SEA6</accession>
<dbReference type="Proteomes" id="UP001589858">
    <property type="component" value="Unassembled WGS sequence"/>
</dbReference>
<reference evidence="1 2" key="1">
    <citation type="submission" date="2024-09" db="EMBL/GenBank/DDBJ databases">
        <authorList>
            <person name="Sun Q."/>
            <person name="Mori K."/>
        </authorList>
    </citation>
    <scope>NUCLEOTIDE SEQUENCE [LARGE SCALE GENOMIC DNA]</scope>
    <source>
        <strain evidence="1 2">CICC 11035S</strain>
    </source>
</reference>
<keyword evidence="2" id="KW-1185">Reference proteome</keyword>
<sequence>MLPMALPLLAAALIPSSPDLGKAEGQCRPNERGPAFIVEPVGLKDRTGTFKLEVYPANAQDFFADDNILVSEGKTVEFHRELTRGAQKFSLRIDP</sequence>